<keyword evidence="8" id="KW-1185">Reference proteome</keyword>
<evidence type="ECO:0000256" key="4">
    <source>
        <dbReference type="ARBA" id="ARBA00022989"/>
    </source>
</evidence>
<keyword evidence="5 6" id="KW-0472">Membrane</keyword>
<evidence type="ECO:0000313" key="8">
    <source>
        <dbReference type="Proteomes" id="UP001595615"/>
    </source>
</evidence>
<dbReference type="PANTHER" id="PTHR30250:SF11">
    <property type="entry name" value="O-ANTIGEN TRANSPORTER-RELATED"/>
    <property type="match status" value="1"/>
</dbReference>
<proteinExistence type="predicted"/>
<dbReference type="PANTHER" id="PTHR30250">
    <property type="entry name" value="PST FAMILY PREDICTED COLANIC ACID TRANSPORTER"/>
    <property type="match status" value="1"/>
</dbReference>
<feature type="transmembrane region" description="Helical" evidence="6">
    <location>
        <begin position="431"/>
        <end position="449"/>
    </location>
</feature>
<keyword evidence="2" id="KW-1003">Cell membrane</keyword>
<evidence type="ECO:0000256" key="5">
    <source>
        <dbReference type="ARBA" id="ARBA00023136"/>
    </source>
</evidence>
<dbReference type="InterPro" id="IPR050833">
    <property type="entry name" value="Poly_Biosynth_Transport"/>
</dbReference>
<evidence type="ECO:0000256" key="3">
    <source>
        <dbReference type="ARBA" id="ARBA00022692"/>
    </source>
</evidence>
<accession>A0ABV7XB74</accession>
<protein>
    <submittedName>
        <fullName evidence="7">Lipopolysaccharide biosynthesis protein</fullName>
    </submittedName>
</protein>
<feature type="transmembrane region" description="Helical" evidence="6">
    <location>
        <begin position="340"/>
        <end position="362"/>
    </location>
</feature>
<evidence type="ECO:0000256" key="6">
    <source>
        <dbReference type="SAM" id="Phobius"/>
    </source>
</evidence>
<dbReference type="Proteomes" id="UP001595615">
    <property type="component" value="Unassembled WGS sequence"/>
</dbReference>
<reference evidence="8" key="1">
    <citation type="journal article" date="2019" name="Int. J. Syst. Evol. Microbiol.">
        <title>The Global Catalogue of Microorganisms (GCM) 10K type strain sequencing project: providing services to taxonomists for standard genome sequencing and annotation.</title>
        <authorList>
            <consortium name="The Broad Institute Genomics Platform"/>
            <consortium name="The Broad Institute Genome Sequencing Center for Infectious Disease"/>
            <person name="Wu L."/>
            <person name="Ma J."/>
        </authorList>
    </citation>
    <scope>NUCLEOTIDE SEQUENCE [LARGE SCALE GENOMIC DNA]</scope>
    <source>
        <strain evidence="8">KCTC 42644</strain>
    </source>
</reference>
<feature type="transmembrane region" description="Helical" evidence="6">
    <location>
        <begin position="397"/>
        <end position="419"/>
    </location>
</feature>
<feature type="transmembrane region" description="Helical" evidence="6">
    <location>
        <begin position="93"/>
        <end position="115"/>
    </location>
</feature>
<feature type="transmembrane region" description="Helical" evidence="6">
    <location>
        <begin position="303"/>
        <end position="320"/>
    </location>
</feature>
<evidence type="ECO:0000256" key="1">
    <source>
        <dbReference type="ARBA" id="ARBA00004651"/>
    </source>
</evidence>
<name>A0ABV7XB74_9SPHN</name>
<feature type="transmembrane region" description="Helical" evidence="6">
    <location>
        <begin position="184"/>
        <end position="203"/>
    </location>
</feature>
<feature type="transmembrane region" description="Helical" evidence="6">
    <location>
        <begin position="369"/>
        <end position="391"/>
    </location>
</feature>
<keyword evidence="4 6" id="KW-1133">Transmembrane helix</keyword>
<evidence type="ECO:0000256" key="2">
    <source>
        <dbReference type="ARBA" id="ARBA00022475"/>
    </source>
</evidence>
<keyword evidence="3 6" id="KW-0812">Transmembrane</keyword>
<sequence length="493" mass="51928">MASTPSPQSADPIAALARGGRLNFLGFLLRLLARLPFLFIAGQLYGAATLGRFAYAILVVELTAQLSTLGLKRGISIALAKTDRPHSHVIWDALVLGWALAAVGAGLLATFPRVVFPNSFVTGLDQMFPVTALAIVGSDIALAALAYNHKIGAQVRARSVIEPWVLTIVATILAFTIFKRDGLIIAYAASMIAAFVASIIPCIREFGLPRGWVPHPERLFTLARENIALAGADAIEWATRRLDLFILGIFAAPSVMGVYYVAQQVASLPQKLKTSFDPVLGPLLSNSLVAGDRIAMAGHVRQVGFWIIAAQLCVALALGLPGEAVLSLVGTEFAGGQTVLAVLLAVEALAATAAVSEAALVYTSPQRNLMLSIVTIAAQAVLTVLLVHFWIDAGINAGVGAALGLALALSLGSVLKARLLARELGAPVTGLRWALFPATIGAAAVGLLVRGLPDWAQIAVGIPAIILTFGAIMWKWGFRPDDRILFRKQPSPT</sequence>
<gene>
    <name evidence="7" type="ORF">ACFOMD_07925</name>
</gene>
<comment type="subcellular location">
    <subcellularLocation>
        <location evidence="1">Cell membrane</location>
        <topology evidence="1">Multi-pass membrane protein</topology>
    </subcellularLocation>
</comment>
<dbReference type="RefSeq" id="WP_380859457.1">
    <property type="nucleotide sequence ID" value="NZ_JBHRXV010000004.1"/>
</dbReference>
<feature type="transmembrane region" description="Helical" evidence="6">
    <location>
        <begin position="159"/>
        <end position="178"/>
    </location>
</feature>
<evidence type="ECO:0000313" key="7">
    <source>
        <dbReference type="EMBL" id="MFC3712492.1"/>
    </source>
</evidence>
<comment type="caution">
    <text evidence="7">The sequence shown here is derived from an EMBL/GenBank/DDBJ whole genome shotgun (WGS) entry which is preliminary data.</text>
</comment>
<feature type="transmembrane region" description="Helical" evidence="6">
    <location>
        <begin position="127"/>
        <end position="147"/>
    </location>
</feature>
<feature type="transmembrane region" description="Helical" evidence="6">
    <location>
        <begin position="455"/>
        <end position="478"/>
    </location>
</feature>
<dbReference type="EMBL" id="JBHRXV010000004">
    <property type="protein sequence ID" value="MFC3712492.1"/>
    <property type="molecule type" value="Genomic_DNA"/>
</dbReference>
<organism evidence="7 8">
    <name type="scientific">Sphingoaurantiacus capsulatus</name>
    <dbReference type="NCBI Taxonomy" id="1771310"/>
    <lineage>
        <taxon>Bacteria</taxon>
        <taxon>Pseudomonadati</taxon>
        <taxon>Pseudomonadota</taxon>
        <taxon>Alphaproteobacteria</taxon>
        <taxon>Sphingomonadales</taxon>
        <taxon>Sphingosinicellaceae</taxon>
        <taxon>Sphingoaurantiacus</taxon>
    </lineage>
</organism>
<dbReference type="Pfam" id="PF13440">
    <property type="entry name" value="Polysacc_synt_3"/>
    <property type="match status" value="1"/>
</dbReference>